<reference evidence="2" key="1">
    <citation type="journal article" date="2022" name="Int. J. Mol. Sci.">
        <title>Draft Genome of Tanacetum Coccineum: Genomic Comparison of Closely Related Tanacetum-Family Plants.</title>
        <authorList>
            <person name="Yamashiro T."/>
            <person name="Shiraishi A."/>
            <person name="Nakayama K."/>
            <person name="Satake H."/>
        </authorList>
    </citation>
    <scope>NUCLEOTIDE SEQUENCE</scope>
</reference>
<feature type="compositionally biased region" description="Basic and acidic residues" evidence="1">
    <location>
        <begin position="86"/>
        <end position="102"/>
    </location>
</feature>
<dbReference type="EMBL" id="BQNB010019513">
    <property type="protein sequence ID" value="GJT86093.1"/>
    <property type="molecule type" value="Genomic_DNA"/>
</dbReference>
<accession>A0ABQ5HG02</accession>
<dbReference type="Proteomes" id="UP001151760">
    <property type="component" value="Unassembled WGS sequence"/>
</dbReference>
<comment type="caution">
    <text evidence="2">The sequence shown here is derived from an EMBL/GenBank/DDBJ whole genome shotgun (WGS) entry which is preliminary data.</text>
</comment>
<feature type="region of interest" description="Disordered" evidence="1">
    <location>
        <begin position="74"/>
        <end position="102"/>
    </location>
</feature>
<keyword evidence="3" id="KW-1185">Reference proteome</keyword>
<reference evidence="2" key="2">
    <citation type="submission" date="2022-01" db="EMBL/GenBank/DDBJ databases">
        <authorList>
            <person name="Yamashiro T."/>
            <person name="Shiraishi A."/>
            <person name="Satake H."/>
            <person name="Nakayama K."/>
        </authorList>
    </citation>
    <scope>NUCLEOTIDE SEQUENCE</scope>
</reference>
<proteinExistence type="predicted"/>
<organism evidence="2 3">
    <name type="scientific">Tanacetum coccineum</name>
    <dbReference type="NCBI Taxonomy" id="301880"/>
    <lineage>
        <taxon>Eukaryota</taxon>
        <taxon>Viridiplantae</taxon>
        <taxon>Streptophyta</taxon>
        <taxon>Embryophyta</taxon>
        <taxon>Tracheophyta</taxon>
        <taxon>Spermatophyta</taxon>
        <taxon>Magnoliopsida</taxon>
        <taxon>eudicotyledons</taxon>
        <taxon>Gunneridae</taxon>
        <taxon>Pentapetalae</taxon>
        <taxon>asterids</taxon>
        <taxon>campanulids</taxon>
        <taxon>Asterales</taxon>
        <taxon>Asteraceae</taxon>
        <taxon>Asteroideae</taxon>
        <taxon>Anthemideae</taxon>
        <taxon>Anthemidinae</taxon>
        <taxon>Tanacetum</taxon>
    </lineage>
</organism>
<evidence type="ECO:0000313" key="2">
    <source>
        <dbReference type="EMBL" id="GJT86093.1"/>
    </source>
</evidence>
<evidence type="ECO:0000256" key="1">
    <source>
        <dbReference type="SAM" id="MobiDB-lite"/>
    </source>
</evidence>
<protein>
    <submittedName>
        <fullName evidence="2">Uncharacterized protein</fullName>
    </submittedName>
</protein>
<sequence>MTPPLGFSALAPIPGSKNELPPITTSALTVRSPANTPLAFHVSTSANPGPMISHAFIDTNYEVLESLLRERKGQMRNEDLPSELDYFSKEYDKEREMESRSA</sequence>
<evidence type="ECO:0000313" key="3">
    <source>
        <dbReference type="Proteomes" id="UP001151760"/>
    </source>
</evidence>
<gene>
    <name evidence="2" type="ORF">Tco_1067810</name>
</gene>
<name>A0ABQ5HG02_9ASTR</name>